<accession>A0A2U1UXK6</accession>
<dbReference type="GO" id="GO:0046872">
    <property type="term" value="F:metal ion binding"/>
    <property type="evidence" value="ECO:0007669"/>
    <property type="project" value="UniProtKB-KW"/>
</dbReference>
<dbReference type="RefSeq" id="WP_146202038.1">
    <property type="nucleotide sequence ID" value="NZ_PDOA01000047.1"/>
</dbReference>
<comment type="caution">
    <text evidence="3">The sequence shown here is derived from an EMBL/GenBank/DDBJ whole genome shotgun (WGS) entry which is preliminary data.</text>
</comment>
<dbReference type="EMBL" id="PDOA01000047">
    <property type="protein sequence ID" value="PWC26360.1"/>
    <property type="molecule type" value="Genomic_DNA"/>
</dbReference>
<dbReference type="AlphaFoldDB" id="A0A2U1UXK6"/>
<keyword evidence="4" id="KW-1185">Reference proteome</keyword>
<feature type="domain" description="Fumarylacetoacetase-like C-terminal" evidence="2">
    <location>
        <begin position="2"/>
        <end position="84"/>
    </location>
</feature>
<keyword evidence="1" id="KW-0479">Metal-binding</keyword>
<dbReference type="Pfam" id="PF01557">
    <property type="entry name" value="FAA_hydrolase"/>
    <property type="match status" value="1"/>
</dbReference>
<sequence>PNALRITARLNGETMQDSNTSDMIFSVPRILAILSEAMTLEPGDVIATGTPSGVGYARKPPVFMKGGDTMEIEIEGIGTLVNTVEDEA</sequence>
<dbReference type="SUPFAM" id="SSF56529">
    <property type="entry name" value="FAH"/>
    <property type="match status" value="1"/>
</dbReference>
<dbReference type="InterPro" id="IPR036663">
    <property type="entry name" value="Fumarylacetoacetase_C_sf"/>
</dbReference>
<gene>
    <name evidence="3" type="ORF">CR165_23580</name>
</gene>
<evidence type="ECO:0000313" key="4">
    <source>
        <dbReference type="Proteomes" id="UP000245048"/>
    </source>
</evidence>
<feature type="non-terminal residue" evidence="3">
    <location>
        <position position="1"/>
    </location>
</feature>
<dbReference type="Proteomes" id="UP000245048">
    <property type="component" value="Unassembled WGS sequence"/>
</dbReference>
<dbReference type="PANTHER" id="PTHR11820:SF7">
    <property type="entry name" value="ACYLPYRUVASE FAHD1, MITOCHONDRIAL"/>
    <property type="match status" value="1"/>
</dbReference>
<organism evidence="3 4">
    <name type="scientific">Teichococcus aestuarii</name>
    <dbReference type="NCBI Taxonomy" id="568898"/>
    <lineage>
        <taxon>Bacteria</taxon>
        <taxon>Pseudomonadati</taxon>
        <taxon>Pseudomonadota</taxon>
        <taxon>Alphaproteobacteria</taxon>
        <taxon>Acetobacterales</taxon>
        <taxon>Roseomonadaceae</taxon>
        <taxon>Roseomonas</taxon>
    </lineage>
</organism>
<name>A0A2U1UXK6_9PROT</name>
<dbReference type="OrthoDB" id="9780293at2"/>
<dbReference type="InterPro" id="IPR011234">
    <property type="entry name" value="Fumarylacetoacetase-like_C"/>
</dbReference>
<dbReference type="Gene3D" id="3.90.850.10">
    <property type="entry name" value="Fumarylacetoacetase-like, C-terminal domain"/>
    <property type="match status" value="1"/>
</dbReference>
<evidence type="ECO:0000259" key="2">
    <source>
        <dbReference type="Pfam" id="PF01557"/>
    </source>
</evidence>
<dbReference type="GO" id="GO:0018773">
    <property type="term" value="F:acetylpyruvate hydrolase activity"/>
    <property type="evidence" value="ECO:0007669"/>
    <property type="project" value="TreeGrafter"/>
</dbReference>
<dbReference type="PANTHER" id="PTHR11820">
    <property type="entry name" value="ACYLPYRUVASE"/>
    <property type="match status" value="1"/>
</dbReference>
<protein>
    <submittedName>
        <fullName evidence="3">5-oxopent-3-ene-1,2,5-tricarboxylate decarboxylase</fullName>
    </submittedName>
</protein>
<evidence type="ECO:0000256" key="1">
    <source>
        <dbReference type="ARBA" id="ARBA00022723"/>
    </source>
</evidence>
<reference evidence="4" key="1">
    <citation type="submission" date="2017-10" db="EMBL/GenBank/DDBJ databases">
        <authorList>
            <person name="Toshchakov S.V."/>
            <person name="Goeva M.A."/>
        </authorList>
    </citation>
    <scope>NUCLEOTIDE SEQUENCE [LARGE SCALE GENOMIC DNA]</scope>
    <source>
        <strain evidence="4">JR1/69-1-13</strain>
    </source>
</reference>
<evidence type="ECO:0000313" key="3">
    <source>
        <dbReference type="EMBL" id="PWC26360.1"/>
    </source>
</evidence>
<proteinExistence type="predicted"/>